<proteinExistence type="predicted"/>
<protein>
    <recommendedName>
        <fullName evidence="3">RHS repeat-associated core domain-containing protein</fullName>
    </recommendedName>
</protein>
<dbReference type="EMBL" id="JAAKYA010000041">
    <property type="protein sequence ID" value="NGO38924.1"/>
    <property type="molecule type" value="Genomic_DNA"/>
</dbReference>
<name>A0A6M1RU54_9BACT</name>
<dbReference type="AlphaFoldDB" id="A0A6M1RU54"/>
<keyword evidence="2" id="KW-1185">Reference proteome</keyword>
<evidence type="ECO:0000313" key="2">
    <source>
        <dbReference type="Proteomes" id="UP000477311"/>
    </source>
</evidence>
<dbReference type="Proteomes" id="UP000477311">
    <property type="component" value="Unassembled WGS sequence"/>
</dbReference>
<organism evidence="1 2">
    <name type="scientific">Limisphaera ngatamarikiensis</name>
    <dbReference type="NCBI Taxonomy" id="1324935"/>
    <lineage>
        <taxon>Bacteria</taxon>
        <taxon>Pseudomonadati</taxon>
        <taxon>Verrucomicrobiota</taxon>
        <taxon>Verrucomicrobiia</taxon>
        <taxon>Limisphaerales</taxon>
        <taxon>Limisphaeraceae</taxon>
        <taxon>Limisphaera</taxon>
    </lineage>
</organism>
<dbReference type="Gene3D" id="2.180.10.10">
    <property type="entry name" value="RHS repeat-associated core"/>
    <property type="match status" value="1"/>
</dbReference>
<sequence>MAENNFIRFSTKRTEDGTGLVLYEYRAYSPALGRWLSRDPMEERVEVGLYVFVGNDACSRWDVDGRFTYGIHYDITDLAATAAGYSARCARKIARASANTDLVHPFDHAYHFTRPVWGDKAQAMNAAMRKLGELLKDACAYASKGQCERAITLMGRALHVAQDYYSHVYNNEPVSFSWVGNYPPGDDPNHRDHARDEDMGQAFLALMESYSFLKAMEGCLGCCCGH</sequence>
<dbReference type="InterPro" id="IPR022385">
    <property type="entry name" value="Rhs_assc_core"/>
</dbReference>
<gene>
    <name evidence="1" type="ORF">G4L39_05875</name>
</gene>
<comment type="caution">
    <text evidence="1">The sequence shown here is derived from an EMBL/GenBank/DDBJ whole genome shotgun (WGS) entry which is preliminary data.</text>
</comment>
<dbReference type="RefSeq" id="WP_165106660.1">
    <property type="nucleotide sequence ID" value="NZ_JAAKYA010000041.1"/>
</dbReference>
<evidence type="ECO:0008006" key="3">
    <source>
        <dbReference type="Google" id="ProtNLM"/>
    </source>
</evidence>
<dbReference type="NCBIfam" id="TIGR03696">
    <property type="entry name" value="Rhs_assc_core"/>
    <property type="match status" value="1"/>
</dbReference>
<accession>A0A6M1RU54</accession>
<evidence type="ECO:0000313" key="1">
    <source>
        <dbReference type="EMBL" id="NGO38924.1"/>
    </source>
</evidence>
<reference evidence="1 2" key="1">
    <citation type="submission" date="2020-02" db="EMBL/GenBank/DDBJ databases">
        <title>Draft genome sequence of Limisphaera ngatamarikiensis NGM72.4T, a thermophilic Verrucomicrobia grouped in subdivision 3.</title>
        <authorList>
            <person name="Carere C.R."/>
            <person name="Steen J."/>
            <person name="Hugenholtz P."/>
            <person name="Stott M.B."/>
        </authorList>
    </citation>
    <scope>NUCLEOTIDE SEQUENCE [LARGE SCALE GENOMIC DNA]</scope>
    <source>
        <strain evidence="1 2">NGM72.4</strain>
    </source>
</reference>